<dbReference type="EMBL" id="BAABFT010000005">
    <property type="protein sequence ID" value="GAA4322495.1"/>
    <property type="molecule type" value="Genomic_DNA"/>
</dbReference>
<evidence type="ECO:0000313" key="1">
    <source>
        <dbReference type="EMBL" id="GAA4322495.1"/>
    </source>
</evidence>
<dbReference type="Proteomes" id="UP001500582">
    <property type="component" value="Unassembled WGS sequence"/>
</dbReference>
<dbReference type="RefSeq" id="WP_345211201.1">
    <property type="nucleotide sequence ID" value="NZ_BAABFT010000005.1"/>
</dbReference>
<keyword evidence="2" id="KW-1185">Reference proteome</keyword>
<reference evidence="2" key="1">
    <citation type="journal article" date="2019" name="Int. J. Syst. Evol. Microbiol.">
        <title>The Global Catalogue of Microorganisms (GCM) 10K type strain sequencing project: providing services to taxonomists for standard genome sequencing and annotation.</title>
        <authorList>
            <consortium name="The Broad Institute Genomics Platform"/>
            <consortium name="The Broad Institute Genome Sequencing Center for Infectious Disease"/>
            <person name="Wu L."/>
            <person name="Ma J."/>
        </authorList>
    </citation>
    <scope>NUCLEOTIDE SEQUENCE [LARGE SCALE GENOMIC DNA]</scope>
    <source>
        <strain evidence="2">JCM 17705</strain>
    </source>
</reference>
<organism evidence="1 2">
    <name type="scientific">Mucilaginibacter gynuensis</name>
    <dbReference type="NCBI Taxonomy" id="1302236"/>
    <lineage>
        <taxon>Bacteria</taxon>
        <taxon>Pseudomonadati</taxon>
        <taxon>Bacteroidota</taxon>
        <taxon>Sphingobacteriia</taxon>
        <taxon>Sphingobacteriales</taxon>
        <taxon>Sphingobacteriaceae</taxon>
        <taxon>Mucilaginibacter</taxon>
    </lineage>
</organism>
<dbReference type="PROSITE" id="PS51257">
    <property type="entry name" value="PROKAR_LIPOPROTEIN"/>
    <property type="match status" value="1"/>
</dbReference>
<evidence type="ECO:0000313" key="2">
    <source>
        <dbReference type="Proteomes" id="UP001500582"/>
    </source>
</evidence>
<gene>
    <name evidence="1" type="ORF">GCM10023149_22840</name>
</gene>
<name>A0ABP8GDT6_9SPHI</name>
<sequence>MRLKPGKFLLLIVFLSIASIACAIPLRAVINLKADAYRQAILNPQSDQELDVQIICPLSNSIHRVTEPFVLLVPVGTPSLKVYPVSVDVKINLTDTYIRSANRLMLYPFHGFW</sequence>
<accession>A0ABP8GDT6</accession>
<protein>
    <submittedName>
        <fullName evidence="1">Uncharacterized protein</fullName>
    </submittedName>
</protein>
<proteinExistence type="predicted"/>
<comment type="caution">
    <text evidence="1">The sequence shown here is derived from an EMBL/GenBank/DDBJ whole genome shotgun (WGS) entry which is preliminary data.</text>
</comment>